<dbReference type="AlphaFoldDB" id="A0ABD2K9U6"/>
<gene>
    <name evidence="3" type="ORF">niasHS_003067</name>
</gene>
<evidence type="ECO:0000313" key="4">
    <source>
        <dbReference type="Proteomes" id="UP001620645"/>
    </source>
</evidence>
<feature type="chain" id="PRO_5044804178" evidence="2">
    <location>
        <begin position="25"/>
        <end position="435"/>
    </location>
</feature>
<organism evidence="3 4">
    <name type="scientific">Heterodera schachtii</name>
    <name type="common">Sugarbeet cyst nematode worm</name>
    <name type="synonym">Tylenchus schachtii</name>
    <dbReference type="NCBI Taxonomy" id="97005"/>
    <lineage>
        <taxon>Eukaryota</taxon>
        <taxon>Metazoa</taxon>
        <taxon>Ecdysozoa</taxon>
        <taxon>Nematoda</taxon>
        <taxon>Chromadorea</taxon>
        <taxon>Rhabditida</taxon>
        <taxon>Tylenchina</taxon>
        <taxon>Tylenchomorpha</taxon>
        <taxon>Tylenchoidea</taxon>
        <taxon>Heteroderidae</taxon>
        <taxon>Heteroderinae</taxon>
        <taxon>Heterodera</taxon>
    </lineage>
</organism>
<name>A0ABD2K9U6_HETSC</name>
<dbReference type="Proteomes" id="UP001620645">
    <property type="component" value="Unassembled WGS sequence"/>
</dbReference>
<accession>A0ABD2K9U6</accession>
<proteinExistence type="predicted"/>
<keyword evidence="4" id="KW-1185">Reference proteome</keyword>
<comment type="caution">
    <text evidence="3">The sequence shown here is derived from an EMBL/GenBank/DDBJ whole genome shotgun (WGS) entry which is preliminary data.</text>
</comment>
<evidence type="ECO:0000256" key="1">
    <source>
        <dbReference type="SAM" id="MobiDB-lite"/>
    </source>
</evidence>
<evidence type="ECO:0000256" key="2">
    <source>
        <dbReference type="SAM" id="SignalP"/>
    </source>
</evidence>
<dbReference type="Gene3D" id="2.10.25.10">
    <property type="entry name" value="Laminin"/>
    <property type="match status" value="1"/>
</dbReference>
<evidence type="ECO:0000313" key="3">
    <source>
        <dbReference type="EMBL" id="KAL3099612.1"/>
    </source>
</evidence>
<protein>
    <submittedName>
        <fullName evidence="3">Uncharacterized protein</fullName>
    </submittedName>
</protein>
<reference evidence="3 4" key="1">
    <citation type="submission" date="2024-10" db="EMBL/GenBank/DDBJ databases">
        <authorList>
            <person name="Kim D."/>
        </authorList>
    </citation>
    <scope>NUCLEOTIDE SEQUENCE [LARGE SCALE GENOMIC DNA]</scope>
    <source>
        <strain evidence="3">Taebaek</strain>
    </source>
</reference>
<sequence>MFNQMNLFVLIFLFSSYSFGTVEGSDFFTDLGKKAWEGLKEAGEALLDGINEATKALVMPGWECGPNDPKRIDGPSHLATQTLVLSSTCIFHITAINQCCKNHDKCCNEDFVNDVPLLVKERKKPCDLPFCECLRKTAGIDVMCLGILSGLFCVPILAAGDPAYDRYLEHKSRCKGLNFVLKNFLYWTGVCNGTKASKLYDSYRNLNECEKIKDVVPELTNEKYEADKKQDFINFKHIDRCKGVNHLLESCTDLCNGTKCSDLYDKKRIIEGCEKIKDVVPALTNEKYEADEKQEKKCAKLCDEKSGQCVDPLKACYKTCSRSIKECEIEYCKCKKSHPECLVNLMCTPSEDVMQLRNCNECPQNEVTVEQKSCADDEDEDETVEPVEPSCDNPKPKPCRIVSTIHYGYFASCQCVPGLLRDQKTGKCVEKEKCT</sequence>
<feature type="compositionally biased region" description="Acidic residues" evidence="1">
    <location>
        <begin position="376"/>
        <end position="385"/>
    </location>
</feature>
<feature type="signal peptide" evidence="2">
    <location>
        <begin position="1"/>
        <end position="24"/>
    </location>
</feature>
<feature type="region of interest" description="Disordered" evidence="1">
    <location>
        <begin position="373"/>
        <end position="394"/>
    </location>
</feature>
<dbReference type="EMBL" id="JBICCN010000039">
    <property type="protein sequence ID" value="KAL3099612.1"/>
    <property type="molecule type" value="Genomic_DNA"/>
</dbReference>
<keyword evidence="2" id="KW-0732">Signal</keyword>